<dbReference type="SUPFAM" id="SSF81648">
    <property type="entry name" value="a domain/subunit of cytochrome bc1 complex (Ubiquinol-cytochrome c reductase)"/>
    <property type="match status" value="1"/>
</dbReference>
<feature type="transmembrane region" description="Helical" evidence="10">
    <location>
        <begin position="298"/>
        <end position="316"/>
    </location>
</feature>
<dbReference type="Pfam" id="PF00032">
    <property type="entry name" value="Cytochrom_B_C"/>
    <property type="match status" value="1"/>
</dbReference>
<keyword evidence="3" id="KW-0349">Heme</keyword>
<evidence type="ECO:0000256" key="10">
    <source>
        <dbReference type="SAM" id="Phobius"/>
    </source>
</evidence>
<dbReference type="AlphaFoldDB" id="A0A1F5UQ93"/>
<keyword evidence="2" id="KW-0813">Transport</keyword>
<comment type="caution">
    <text evidence="13">The sequence shown here is derived from an EMBL/GenBank/DDBJ whole genome shotgun (WGS) entry which is preliminary data.</text>
</comment>
<gene>
    <name evidence="13" type="ORF">A2Z21_07875</name>
</gene>
<feature type="transmembrane region" description="Helical" evidence="10">
    <location>
        <begin position="255"/>
        <end position="278"/>
    </location>
</feature>
<dbReference type="InterPro" id="IPR005797">
    <property type="entry name" value="Cyt_b/b6_N"/>
</dbReference>
<evidence type="ECO:0000259" key="11">
    <source>
        <dbReference type="PROSITE" id="PS51002"/>
    </source>
</evidence>
<dbReference type="SUPFAM" id="SSF81342">
    <property type="entry name" value="Transmembrane di-heme cytochromes"/>
    <property type="match status" value="1"/>
</dbReference>
<evidence type="ECO:0000313" key="13">
    <source>
        <dbReference type="EMBL" id="OGF53348.1"/>
    </source>
</evidence>
<dbReference type="GO" id="GO:0009055">
    <property type="term" value="F:electron transfer activity"/>
    <property type="evidence" value="ECO:0007669"/>
    <property type="project" value="InterPro"/>
</dbReference>
<feature type="transmembrane region" description="Helical" evidence="10">
    <location>
        <begin position="137"/>
        <end position="157"/>
    </location>
</feature>
<feature type="domain" description="Cytochrome b/b6 N-terminal region profile" evidence="11">
    <location>
        <begin position="16"/>
        <end position="234"/>
    </location>
</feature>
<feature type="transmembrane region" description="Helical" evidence="10">
    <location>
        <begin position="398"/>
        <end position="415"/>
    </location>
</feature>
<dbReference type="Gene3D" id="1.20.810.10">
    <property type="entry name" value="Cytochrome Bc1 Complex, Chain C"/>
    <property type="match status" value="1"/>
</dbReference>
<dbReference type="GO" id="GO:0016020">
    <property type="term" value="C:membrane"/>
    <property type="evidence" value="ECO:0007669"/>
    <property type="project" value="UniProtKB-SubCell"/>
</dbReference>
<dbReference type="EMBL" id="MFGX01000105">
    <property type="protein sequence ID" value="OGF53348.1"/>
    <property type="molecule type" value="Genomic_DNA"/>
</dbReference>
<evidence type="ECO:0000256" key="5">
    <source>
        <dbReference type="ARBA" id="ARBA00022723"/>
    </source>
</evidence>
<dbReference type="GO" id="GO:0046872">
    <property type="term" value="F:metal ion binding"/>
    <property type="evidence" value="ECO:0007669"/>
    <property type="project" value="UniProtKB-KW"/>
</dbReference>
<keyword evidence="7 10" id="KW-1133">Transmembrane helix</keyword>
<evidence type="ECO:0000313" key="14">
    <source>
        <dbReference type="Proteomes" id="UP000179157"/>
    </source>
</evidence>
<dbReference type="InterPro" id="IPR005798">
    <property type="entry name" value="Cyt_b/b6_C"/>
</dbReference>
<organism evidence="13 14">
    <name type="scientific">Fraserbacteria sp. (strain RBG_16_55_9)</name>
    <dbReference type="NCBI Taxonomy" id="1817864"/>
    <lineage>
        <taxon>Bacteria</taxon>
        <taxon>Candidatus Fraseribacteriota</taxon>
    </lineage>
</organism>
<evidence type="ECO:0000259" key="12">
    <source>
        <dbReference type="PROSITE" id="PS51003"/>
    </source>
</evidence>
<keyword evidence="4 10" id="KW-0812">Transmembrane</keyword>
<sequence length="432" mass="48177">MARKEEELKAPETEPAEGWLDERLNWKRFRAKYLRKAFPVHLSFFWGEIALFSFVILILTGILLALTYEPSAQLVELDGNQVPAAYASVVQNDRTPLGLLVRQVHHWSAHLMIAAAILHLLRIFFTGLYKNPREINWLVGLALLVLSVFASFSGYLLPYDAFSVTATGIGYHIARAVPWIGSELANFVFAGKFPDAGMIPRFYAYHVILIPLLLMGLITLHLLILFKQKHSLTPSAHAIVGSRKILGVPLWPQQALLMAVLFTILLGSLFAVSGLFPVHPVAYYGPPEPATPVVKPDWYLLWLYGALKLIPTWFDVEMFGTTFNPENMGGVILPFLVLTLLVLLPFLDRARTPVHVMEPSGTHPVRTSVGVVAIALFLVLMLAAYNEELGISLEMLRVGAVLVPLLTGGLTYLSLRQSESQRDMTKVMDEQE</sequence>
<evidence type="ECO:0000256" key="2">
    <source>
        <dbReference type="ARBA" id="ARBA00022448"/>
    </source>
</evidence>
<dbReference type="Proteomes" id="UP000179157">
    <property type="component" value="Unassembled WGS sequence"/>
</dbReference>
<evidence type="ECO:0000256" key="3">
    <source>
        <dbReference type="ARBA" id="ARBA00022617"/>
    </source>
</evidence>
<evidence type="ECO:0008006" key="15">
    <source>
        <dbReference type="Google" id="ProtNLM"/>
    </source>
</evidence>
<feature type="transmembrane region" description="Helical" evidence="10">
    <location>
        <begin position="37"/>
        <end position="66"/>
    </location>
</feature>
<feature type="transmembrane region" description="Helical" evidence="10">
    <location>
        <begin position="367"/>
        <end position="386"/>
    </location>
</feature>
<feature type="transmembrane region" description="Helical" evidence="10">
    <location>
        <begin position="203"/>
        <end position="226"/>
    </location>
</feature>
<comment type="subcellular location">
    <subcellularLocation>
        <location evidence="1">Membrane</location>
        <topology evidence="1">Multi-pass membrane protein</topology>
    </subcellularLocation>
</comment>
<evidence type="ECO:0000256" key="8">
    <source>
        <dbReference type="ARBA" id="ARBA00023004"/>
    </source>
</evidence>
<dbReference type="InterPro" id="IPR036150">
    <property type="entry name" value="Cyt_b/b6_C_sf"/>
</dbReference>
<name>A0A1F5UQ93_FRAXR</name>
<accession>A0A1F5UQ93</accession>
<dbReference type="GO" id="GO:0022904">
    <property type="term" value="P:respiratory electron transport chain"/>
    <property type="evidence" value="ECO:0007669"/>
    <property type="project" value="InterPro"/>
</dbReference>
<feature type="domain" description="Cytochrome b/b6 C-terminal region profile" evidence="12">
    <location>
        <begin position="287"/>
        <end position="426"/>
    </location>
</feature>
<dbReference type="PROSITE" id="PS51003">
    <property type="entry name" value="CYTB_CTER"/>
    <property type="match status" value="1"/>
</dbReference>
<proteinExistence type="predicted"/>
<dbReference type="GO" id="GO:0016491">
    <property type="term" value="F:oxidoreductase activity"/>
    <property type="evidence" value="ECO:0007669"/>
    <property type="project" value="InterPro"/>
</dbReference>
<dbReference type="PANTHER" id="PTHR19271">
    <property type="entry name" value="CYTOCHROME B"/>
    <property type="match status" value="1"/>
</dbReference>
<dbReference type="InterPro" id="IPR027387">
    <property type="entry name" value="Cytb/b6-like_sf"/>
</dbReference>
<feature type="transmembrane region" description="Helical" evidence="10">
    <location>
        <begin position="328"/>
        <end position="347"/>
    </location>
</feature>
<dbReference type="PANTHER" id="PTHR19271:SF16">
    <property type="entry name" value="CYTOCHROME B"/>
    <property type="match status" value="1"/>
</dbReference>
<evidence type="ECO:0000256" key="6">
    <source>
        <dbReference type="ARBA" id="ARBA00022982"/>
    </source>
</evidence>
<dbReference type="Pfam" id="PF13631">
    <property type="entry name" value="Cytochrom_B_N_2"/>
    <property type="match status" value="1"/>
</dbReference>
<reference evidence="13 14" key="1">
    <citation type="journal article" date="2016" name="Nat. Commun.">
        <title>Thousands of microbial genomes shed light on interconnected biogeochemical processes in an aquifer system.</title>
        <authorList>
            <person name="Anantharaman K."/>
            <person name="Brown C.T."/>
            <person name="Hug L.A."/>
            <person name="Sharon I."/>
            <person name="Castelle C.J."/>
            <person name="Probst A.J."/>
            <person name="Thomas B.C."/>
            <person name="Singh A."/>
            <person name="Wilkins M.J."/>
            <person name="Karaoz U."/>
            <person name="Brodie E.L."/>
            <person name="Williams K.H."/>
            <person name="Hubbard S.S."/>
            <person name="Banfield J.F."/>
        </authorList>
    </citation>
    <scope>NUCLEOTIDE SEQUENCE [LARGE SCALE GENOMIC DNA]</scope>
    <source>
        <strain evidence="14">RBG_16_55_9</strain>
    </source>
</reference>
<keyword evidence="6" id="KW-0249">Electron transport</keyword>
<keyword evidence="8" id="KW-0408">Iron</keyword>
<evidence type="ECO:0000256" key="9">
    <source>
        <dbReference type="ARBA" id="ARBA00023136"/>
    </source>
</evidence>
<dbReference type="STRING" id="1817864.A2Z21_07875"/>
<feature type="transmembrane region" description="Helical" evidence="10">
    <location>
        <begin position="107"/>
        <end position="125"/>
    </location>
</feature>
<evidence type="ECO:0000256" key="1">
    <source>
        <dbReference type="ARBA" id="ARBA00004141"/>
    </source>
</evidence>
<evidence type="ECO:0000256" key="4">
    <source>
        <dbReference type="ARBA" id="ARBA00022692"/>
    </source>
</evidence>
<evidence type="ECO:0000256" key="7">
    <source>
        <dbReference type="ARBA" id="ARBA00022989"/>
    </source>
</evidence>
<protein>
    <recommendedName>
        <fullName evidence="15">Cytochrome bc complex cytochrome b subunit</fullName>
    </recommendedName>
</protein>
<dbReference type="PROSITE" id="PS51002">
    <property type="entry name" value="CYTB_NTER"/>
    <property type="match status" value="1"/>
</dbReference>
<keyword evidence="9 10" id="KW-0472">Membrane</keyword>
<keyword evidence="5" id="KW-0479">Metal-binding</keyword>
<dbReference type="InterPro" id="IPR016174">
    <property type="entry name" value="Di-haem_cyt_TM"/>
</dbReference>